<feature type="non-terminal residue" evidence="2">
    <location>
        <position position="177"/>
    </location>
</feature>
<protein>
    <recommendedName>
        <fullName evidence="1">Prion-inhibition and propagation HeLo domain-containing protein</fullName>
    </recommendedName>
</protein>
<accession>A0A3N4KV12</accession>
<dbReference type="InterPro" id="IPR038305">
    <property type="entry name" value="HeLo_sf"/>
</dbReference>
<dbReference type="PANTHER" id="PTHR37542">
    <property type="entry name" value="HELO DOMAIN-CONTAINING PROTEIN-RELATED"/>
    <property type="match status" value="1"/>
</dbReference>
<dbReference type="InterPro" id="IPR029498">
    <property type="entry name" value="HeLo_dom"/>
</dbReference>
<dbReference type="EMBL" id="ML119150">
    <property type="protein sequence ID" value="RPB09625.1"/>
    <property type="molecule type" value="Genomic_DNA"/>
</dbReference>
<evidence type="ECO:0000313" key="2">
    <source>
        <dbReference type="EMBL" id="RPB09625.1"/>
    </source>
</evidence>
<keyword evidence="3" id="KW-1185">Reference proteome</keyword>
<dbReference type="OrthoDB" id="5378478at2759"/>
<dbReference type="Pfam" id="PF14479">
    <property type="entry name" value="HeLo"/>
    <property type="match status" value="1"/>
</dbReference>
<evidence type="ECO:0000259" key="1">
    <source>
        <dbReference type="Pfam" id="PF14479"/>
    </source>
</evidence>
<feature type="domain" description="Prion-inhibition and propagation HeLo" evidence="1">
    <location>
        <begin position="25"/>
        <end position="176"/>
    </location>
</feature>
<organism evidence="2 3">
    <name type="scientific">Morchella conica CCBAS932</name>
    <dbReference type="NCBI Taxonomy" id="1392247"/>
    <lineage>
        <taxon>Eukaryota</taxon>
        <taxon>Fungi</taxon>
        <taxon>Dikarya</taxon>
        <taxon>Ascomycota</taxon>
        <taxon>Pezizomycotina</taxon>
        <taxon>Pezizomycetes</taxon>
        <taxon>Pezizales</taxon>
        <taxon>Morchellaceae</taxon>
        <taxon>Morchella</taxon>
    </lineage>
</organism>
<reference evidence="2 3" key="1">
    <citation type="journal article" date="2018" name="Nat. Ecol. Evol.">
        <title>Pezizomycetes genomes reveal the molecular basis of ectomycorrhizal truffle lifestyle.</title>
        <authorList>
            <person name="Murat C."/>
            <person name="Payen T."/>
            <person name="Noel B."/>
            <person name="Kuo A."/>
            <person name="Morin E."/>
            <person name="Chen J."/>
            <person name="Kohler A."/>
            <person name="Krizsan K."/>
            <person name="Balestrini R."/>
            <person name="Da Silva C."/>
            <person name="Montanini B."/>
            <person name="Hainaut M."/>
            <person name="Levati E."/>
            <person name="Barry K.W."/>
            <person name="Belfiori B."/>
            <person name="Cichocki N."/>
            <person name="Clum A."/>
            <person name="Dockter R.B."/>
            <person name="Fauchery L."/>
            <person name="Guy J."/>
            <person name="Iotti M."/>
            <person name="Le Tacon F."/>
            <person name="Lindquist E.A."/>
            <person name="Lipzen A."/>
            <person name="Malagnac F."/>
            <person name="Mello A."/>
            <person name="Molinier V."/>
            <person name="Miyauchi S."/>
            <person name="Poulain J."/>
            <person name="Riccioni C."/>
            <person name="Rubini A."/>
            <person name="Sitrit Y."/>
            <person name="Splivallo R."/>
            <person name="Traeger S."/>
            <person name="Wang M."/>
            <person name="Zifcakova L."/>
            <person name="Wipf D."/>
            <person name="Zambonelli A."/>
            <person name="Paolocci F."/>
            <person name="Nowrousian M."/>
            <person name="Ottonello S."/>
            <person name="Baldrian P."/>
            <person name="Spatafora J.W."/>
            <person name="Henrissat B."/>
            <person name="Nagy L.G."/>
            <person name="Aury J.M."/>
            <person name="Wincker P."/>
            <person name="Grigoriev I.V."/>
            <person name="Bonfante P."/>
            <person name="Martin F.M."/>
        </authorList>
    </citation>
    <scope>NUCLEOTIDE SEQUENCE [LARGE SCALE GENOMIC DNA]</scope>
    <source>
        <strain evidence="2 3">CCBAS932</strain>
    </source>
</reference>
<dbReference type="Proteomes" id="UP000277580">
    <property type="component" value="Unassembled WGS sequence"/>
</dbReference>
<gene>
    <name evidence="2" type="ORF">P167DRAFT_577067</name>
</gene>
<dbReference type="Gene3D" id="1.20.120.1020">
    <property type="entry name" value="Prion-inhibition and propagation, HeLo domain"/>
    <property type="match status" value="1"/>
</dbReference>
<sequence>MSKSSKSSSKHLPNDPTTLSSTLFTTILLFDTISTHKTHSKKHQSLLLQLSIERLFLITWGKTLGLLRDKGHNPRPLDARLNSIETRNVITNLLTLIAGGFSERGGLERLRDDEVIVTREGFEWTHVNLRCLSKKLQKKAAAKKKVFWVVSDRSRFSALVKEIRGYNESLNRVLPAG</sequence>
<name>A0A3N4KV12_9PEZI</name>
<proteinExistence type="predicted"/>
<evidence type="ECO:0000313" key="3">
    <source>
        <dbReference type="Proteomes" id="UP000277580"/>
    </source>
</evidence>
<dbReference type="InParanoid" id="A0A3N4KV12"/>
<dbReference type="STRING" id="1392247.A0A3N4KV12"/>
<dbReference type="AlphaFoldDB" id="A0A3N4KV12"/>